<dbReference type="EMBL" id="JANUCP010000008">
    <property type="protein sequence ID" value="MCS3921007.1"/>
    <property type="molecule type" value="Genomic_DNA"/>
</dbReference>
<organism evidence="1 2">
    <name type="scientific">Candidatus Fervidibacter sacchari</name>
    <dbReference type="NCBI Taxonomy" id="1448929"/>
    <lineage>
        <taxon>Bacteria</taxon>
        <taxon>Candidatus Fervidibacterota</taxon>
        <taxon>Candidatus Fervidibacter</taxon>
    </lineage>
</organism>
<dbReference type="Proteomes" id="UP001204798">
    <property type="component" value="Unassembled WGS sequence"/>
</dbReference>
<accession>A0ABT2ESR4</accession>
<name>A0ABT2ESR4_9BACT</name>
<evidence type="ECO:0000313" key="2">
    <source>
        <dbReference type="Proteomes" id="UP001204798"/>
    </source>
</evidence>
<comment type="caution">
    <text evidence="1">The sequence shown here is derived from an EMBL/GenBank/DDBJ whole genome shotgun (WGS) entry which is preliminary data.</text>
</comment>
<proteinExistence type="predicted"/>
<reference evidence="1 2" key="1">
    <citation type="submission" date="2022-08" db="EMBL/GenBank/DDBJ databases">
        <title>Bacterial and archaeal communities from various locations to study Microbial Dark Matter (Phase II).</title>
        <authorList>
            <person name="Stepanauskas R."/>
        </authorList>
    </citation>
    <scope>NUCLEOTIDE SEQUENCE [LARGE SCALE GENOMIC DNA]</scope>
    <source>
        <strain evidence="1 2">PD1</strain>
    </source>
</reference>
<gene>
    <name evidence="1" type="ORF">M2350_003448</name>
</gene>
<keyword evidence="2" id="KW-1185">Reference proteome</keyword>
<evidence type="ECO:0000313" key="1">
    <source>
        <dbReference type="EMBL" id="MCS3921007.1"/>
    </source>
</evidence>
<dbReference type="RefSeq" id="WP_018195471.1">
    <property type="nucleotide sequence ID" value="NZ_CP130454.1"/>
</dbReference>
<protein>
    <submittedName>
        <fullName evidence="1">Uncharacterized protein</fullName>
    </submittedName>
</protein>
<sequence>MLTNLRQIFELPTTDGKDKIKLSELRGKIVRQALLEKRLREALNEILKK</sequence>